<keyword evidence="12" id="KW-1185">Reference proteome</keyword>
<dbReference type="InterPro" id="IPR043502">
    <property type="entry name" value="DNA/RNA_pol_sf"/>
</dbReference>
<comment type="caution">
    <text evidence="11">The sequence shown here is derived from an EMBL/GenBank/DDBJ whole genome shotgun (WGS) entry which is preliminary data.</text>
</comment>
<dbReference type="InterPro" id="IPR038563">
    <property type="entry name" value="Endonuclease_7_sf"/>
</dbReference>
<dbReference type="Gene3D" id="3.40.1800.10">
    <property type="entry name" value="His-Me finger endonucleases"/>
    <property type="match status" value="1"/>
</dbReference>
<dbReference type="GO" id="GO:0000166">
    <property type="term" value="F:nucleotide binding"/>
    <property type="evidence" value="ECO:0007669"/>
    <property type="project" value="InterPro"/>
</dbReference>
<sequence length="1095" mass="126029">MDEYIEQLLAEIPNSTLQDVVKNILDEPIPEAVKRRLLKPLQPRKYRPIPPPRKAKARKRKAIQEEFDPIPSHKVLRSVEDYQEELLGLFEEPEELAFRQTPWALGNFLRGWQMDVPQGHPQGPDPRTFLEIVEHQIREKLEEELIALRGGLKFQLAIKLELIKTNLDGSEEFMEPILRHNQEAVLQKNEIKAALEEAFPRLLETLEKWTQRGSGWAVVQVRTLWLDIARYQPLRGGSYIPLPPALKNKKAVVNVKNMDDHCLRWALRSALFQATENPHRPANYPTADGLDFTGIDAPTPISQIGKVERQNDLAINVFGWDKGVIVHHVSKQPEDMPRINLLLIQKAVKFHYTWVKNLNRLLHDQNKNGRKKHFYSRQGGDAPRGKAHLSESPQTAARALRYLRRLRSPHHESRRAGARPDKKQHPEDTTPRGMQLLVVRCDGKTEAPAEYRGPKAAEHFLRALQVEERGIQKVLAKPQAMRMTNTDWESHRTASRCHVCDGLLKGDSVKDHCHITGKYRGAAHSACNLKLRLSPKTTTIPVVFHNLRGYDSHLLMQAISKVEGRVSCIPNNTEKYISFSLGQLRFIDSAQFLQASLDKLVSANKPEAFHITARYEPDRALLMRKGVYPYEYMDSWERFEETQLPPKEDFYSKLTCTNVSDSDYTHAQRVWETFGCQTLGNYTDLYCRTDVLLFADVFENFRKTSQKQYGLDPANYYTSPGLSWDALLKKTGVELELLTDYDQHLFIEKGMRGGISMVSKGHARANNPAVEGYDPERPNSHILYLDANNLYGWAMSQPLPTGGFRWVEDCDGLVGTIKDQPADGPEGFILEVDLEYPQELHDEHNAYPLAPERMVVQKKWMSEYQHGLLGAGVASAEVEKLVPNLRDKNHYVLHYRNLQLYLGLGMKLKKVHRALRFEQSPWMEPYIRMNTELRKQATSAFEKDLYKLMNNSVFGKTMENLRKRVDVKLVRSHEEDKLRRLIASPSFARANIFDDDLAAIEVHKSRLVLNRPVYVGMSILDLSKTLMCDFYYGQLKNQYGDRCQLLYTDTDSLLLEIQTEDVYRDMVAHAGLYDTSDYPREHPLHSVENKRCWGR</sequence>
<gene>
    <name evidence="11" type="ORF">RRG08_049841</name>
</gene>
<keyword evidence="3" id="KW-0808">Transferase</keyword>
<feature type="region of interest" description="Disordered" evidence="9">
    <location>
        <begin position="369"/>
        <end position="432"/>
    </location>
</feature>
<evidence type="ECO:0000259" key="10">
    <source>
        <dbReference type="Pfam" id="PF03175"/>
    </source>
</evidence>
<evidence type="ECO:0000313" key="11">
    <source>
        <dbReference type="EMBL" id="KAK3775661.1"/>
    </source>
</evidence>
<accession>A0AAE0ZVJ8</accession>
<dbReference type="SUPFAM" id="SSF54060">
    <property type="entry name" value="His-Me finger endonucleases"/>
    <property type="match status" value="1"/>
</dbReference>
<keyword evidence="4" id="KW-0548">Nucleotidyltransferase</keyword>
<dbReference type="PANTHER" id="PTHR31511:SF12">
    <property type="entry name" value="RHO TERMINATION FACTOR N-TERMINAL DOMAIN-CONTAINING PROTEIN"/>
    <property type="match status" value="1"/>
</dbReference>
<comment type="similarity">
    <text evidence="1">Belongs to the DNA polymerase type-B family.</text>
</comment>
<evidence type="ECO:0000256" key="4">
    <source>
        <dbReference type="ARBA" id="ARBA00022695"/>
    </source>
</evidence>
<dbReference type="SUPFAM" id="SSF56672">
    <property type="entry name" value="DNA/RNA polymerases"/>
    <property type="match status" value="1"/>
</dbReference>
<feature type="compositionally biased region" description="Basic and acidic residues" evidence="9">
    <location>
        <begin position="409"/>
        <end position="430"/>
    </location>
</feature>
<keyword evidence="6" id="KW-0239">DNA-directed DNA polymerase</keyword>
<dbReference type="InterPro" id="IPR012337">
    <property type="entry name" value="RNaseH-like_sf"/>
</dbReference>
<evidence type="ECO:0000313" key="12">
    <source>
        <dbReference type="Proteomes" id="UP001283361"/>
    </source>
</evidence>
<dbReference type="SUPFAM" id="SSF53098">
    <property type="entry name" value="Ribonuclease H-like"/>
    <property type="match status" value="1"/>
</dbReference>
<evidence type="ECO:0000256" key="3">
    <source>
        <dbReference type="ARBA" id="ARBA00022679"/>
    </source>
</evidence>
<name>A0AAE0ZVJ8_9GAST</name>
<evidence type="ECO:0000256" key="5">
    <source>
        <dbReference type="ARBA" id="ARBA00022705"/>
    </source>
</evidence>
<dbReference type="EMBL" id="JAWDGP010003292">
    <property type="protein sequence ID" value="KAK3775661.1"/>
    <property type="molecule type" value="Genomic_DNA"/>
</dbReference>
<feature type="domain" description="DNA-directed DNA polymerase family B mitochondria/virus" evidence="10">
    <location>
        <begin position="542"/>
        <end position="1025"/>
    </location>
</feature>
<dbReference type="InterPro" id="IPR044925">
    <property type="entry name" value="His-Me_finger_sf"/>
</dbReference>
<dbReference type="EC" id="2.7.7.7" evidence="2"/>
<dbReference type="Proteomes" id="UP001283361">
    <property type="component" value="Unassembled WGS sequence"/>
</dbReference>
<dbReference type="GO" id="GO:0003677">
    <property type="term" value="F:DNA binding"/>
    <property type="evidence" value="ECO:0007669"/>
    <property type="project" value="UniProtKB-KW"/>
</dbReference>
<evidence type="ECO:0000256" key="8">
    <source>
        <dbReference type="ARBA" id="ARBA00049244"/>
    </source>
</evidence>
<evidence type="ECO:0000256" key="9">
    <source>
        <dbReference type="SAM" id="MobiDB-lite"/>
    </source>
</evidence>
<evidence type="ECO:0000256" key="7">
    <source>
        <dbReference type="ARBA" id="ARBA00023125"/>
    </source>
</evidence>
<evidence type="ECO:0000256" key="6">
    <source>
        <dbReference type="ARBA" id="ARBA00022932"/>
    </source>
</evidence>
<keyword evidence="5" id="KW-0235">DNA replication</keyword>
<dbReference type="PANTHER" id="PTHR31511">
    <property type="entry name" value="PROTEIN CBG23764"/>
    <property type="match status" value="1"/>
</dbReference>
<protein>
    <recommendedName>
        <fullName evidence="2">DNA-directed DNA polymerase</fullName>
        <ecNumber evidence="2">2.7.7.7</ecNumber>
    </recommendedName>
</protein>
<dbReference type="InterPro" id="IPR004868">
    <property type="entry name" value="DNA-dir_DNA_pol_B_mt/vir"/>
</dbReference>
<dbReference type="Pfam" id="PF03175">
    <property type="entry name" value="DNA_pol_B_2"/>
    <property type="match status" value="1"/>
</dbReference>
<dbReference type="GO" id="GO:0003887">
    <property type="term" value="F:DNA-directed DNA polymerase activity"/>
    <property type="evidence" value="ECO:0007669"/>
    <property type="project" value="UniProtKB-KW"/>
</dbReference>
<dbReference type="AlphaFoldDB" id="A0AAE0ZVJ8"/>
<evidence type="ECO:0000256" key="1">
    <source>
        <dbReference type="ARBA" id="ARBA00005755"/>
    </source>
</evidence>
<evidence type="ECO:0000256" key="2">
    <source>
        <dbReference type="ARBA" id="ARBA00012417"/>
    </source>
</evidence>
<organism evidence="11 12">
    <name type="scientific">Elysia crispata</name>
    <name type="common">lettuce slug</name>
    <dbReference type="NCBI Taxonomy" id="231223"/>
    <lineage>
        <taxon>Eukaryota</taxon>
        <taxon>Metazoa</taxon>
        <taxon>Spiralia</taxon>
        <taxon>Lophotrochozoa</taxon>
        <taxon>Mollusca</taxon>
        <taxon>Gastropoda</taxon>
        <taxon>Heterobranchia</taxon>
        <taxon>Euthyneura</taxon>
        <taxon>Panpulmonata</taxon>
        <taxon>Sacoglossa</taxon>
        <taxon>Placobranchoidea</taxon>
        <taxon>Plakobranchidae</taxon>
        <taxon>Elysia</taxon>
    </lineage>
</organism>
<keyword evidence="7" id="KW-0238">DNA-binding</keyword>
<proteinExistence type="inferred from homology"/>
<comment type="catalytic activity">
    <reaction evidence="8">
        <text>DNA(n) + a 2'-deoxyribonucleoside 5'-triphosphate = DNA(n+1) + diphosphate</text>
        <dbReference type="Rhea" id="RHEA:22508"/>
        <dbReference type="Rhea" id="RHEA-COMP:17339"/>
        <dbReference type="Rhea" id="RHEA-COMP:17340"/>
        <dbReference type="ChEBI" id="CHEBI:33019"/>
        <dbReference type="ChEBI" id="CHEBI:61560"/>
        <dbReference type="ChEBI" id="CHEBI:173112"/>
        <dbReference type="EC" id="2.7.7.7"/>
    </reaction>
</comment>
<reference evidence="11" key="1">
    <citation type="journal article" date="2023" name="G3 (Bethesda)">
        <title>A reference genome for the long-term kleptoplast-retaining sea slug Elysia crispata morphotype clarki.</title>
        <authorList>
            <person name="Eastman K.E."/>
            <person name="Pendleton A.L."/>
            <person name="Shaikh M.A."/>
            <person name="Suttiyut T."/>
            <person name="Ogas R."/>
            <person name="Tomko P."/>
            <person name="Gavelis G."/>
            <person name="Widhalm J.R."/>
            <person name="Wisecaver J.H."/>
        </authorList>
    </citation>
    <scope>NUCLEOTIDE SEQUENCE</scope>
    <source>
        <strain evidence="11">ECLA1</strain>
    </source>
</reference>
<dbReference type="GO" id="GO:0006260">
    <property type="term" value="P:DNA replication"/>
    <property type="evidence" value="ECO:0007669"/>
    <property type="project" value="UniProtKB-KW"/>
</dbReference>